<proteinExistence type="inferred from homology"/>
<dbReference type="PANTHER" id="PTHR43649">
    <property type="entry name" value="ARABINOSE-BINDING PROTEIN-RELATED"/>
    <property type="match status" value="1"/>
</dbReference>
<feature type="chain" id="PRO_5046298000" evidence="3">
    <location>
        <begin position="34"/>
        <end position="451"/>
    </location>
</feature>
<dbReference type="EMBL" id="BMOD01000005">
    <property type="protein sequence ID" value="GGJ31708.1"/>
    <property type="molecule type" value="Genomic_DNA"/>
</dbReference>
<sequence length="451" mass="49137">MRSSVMRSSVQHIHKALLLGACSTFFLAHSAFAATADLEKKAFNYASSLVKGQKPGGKVSVFAVWSGVEQENFLRAIKPFTDATGIQVEYEATRDINAVLTTRVQGGNAPDIAVVPSISLLQEWAEGGKLTDLDGIVGTSVLEKNFGPGFLDLGGYKGKTYGLFINADVKGLVWYNTKTYKGPKNPKNWDELAAWASKTAAAGTTPWCVGVESGAASGWAGTDWVENILLRQSGPRVYDQWYQGKLPWTSNEVKSAFQAFGKVATDPKMVYGGPTTVLTTNFSDAATPMFGNPPKCFLHHQASFIPSFLEKNTPGLQAITGYNFFGFPNINPQYAGTIEINGDMVGLFKKTPQSALLMKYLASTEAQSIWPSLGGKLSPNKRVALSVLPNKMAAGFQKTLNGARSVRFDASDLMPDRINKAFWKAILDYVQNPSRLDAILQELEKTRQEVY</sequence>
<evidence type="ECO:0000256" key="2">
    <source>
        <dbReference type="ARBA" id="ARBA00022448"/>
    </source>
</evidence>
<keyword evidence="3" id="KW-0732">Signal</keyword>
<gene>
    <name evidence="4" type="ORF">GCM10008938_17320</name>
</gene>
<keyword evidence="2" id="KW-0813">Transport</keyword>
<name>A0ABQ2CXU6_9DEIO</name>
<dbReference type="InterPro" id="IPR006059">
    <property type="entry name" value="SBP"/>
</dbReference>
<feature type="signal peptide" evidence="3">
    <location>
        <begin position="1"/>
        <end position="33"/>
    </location>
</feature>
<comment type="caution">
    <text evidence="4">The sequence shown here is derived from an EMBL/GenBank/DDBJ whole genome shotgun (WGS) entry which is preliminary data.</text>
</comment>
<evidence type="ECO:0000256" key="1">
    <source>
        <dbReference type="ARBA" id="ARBA00008520"/>
    </source>
</evidence>
<dbReference type="Gene3D" id="3.40.190.10">
    <property type="entry name" value="Periplasmic binding protein-like II"/>
    <property type="match status" value="2"/>
</dbReference>
<dbReference type="PANTHER" id="PTHR43649:SF29">
    <property type="entry name" value="OSMOPROTECTIVE COMPOUNDS-BINDING PROTEIN GGTB"/>
    <property type="match status" value="1"/>
</dbReference>
<dbReference type="Proteomes" id="UP000632222">
    <property type="component" value="Unassembled WGS sequence"/>
</dbReference>
<organism evidence="4 5">
    <name type="scientific">Deinococcus roseus</name>
    <dbReference type="NCBI Taxonomy" id="392414"/>
    <lineage>
        <taxon>Bacteria</taxon>
        <taxon>Thermotogati</taxon>
        <taxon>Deinococcota</taxon>
        <taxon>Deinococci</taxon>
        <taxon>Deinococcales</taxon>
        <taxon>Deinococcaceae</taxon>
        <taxon>Deinococcus</taxon>
    </lineage>
</organism>
<keyword evidence="5" id="KW-1185">Reference proteome</keyword>
<accession>A0ABQ2CXU6</accession>
<comment type="similarity">
    <text evidence="1">Belongs to the bacterial solute-binding protein 1 family.</text>
</comment>
<protein>
    <submittedName>
        <fullName evidence="4">ABC transporter substrate-binding protein</fullName>
    </submittedName>
</protein>
<reference evidence="5" key="1">
    <citation type="journal article" date="2019" name="Int. J. Syst. Evol. Microbiol.">
        <title>The Global Catalogue of Microorganisms (GCM) 10K type strain sequencing project: providing services to taxonomists for standard genome sequencing and annotation.</title>
        <authorList>
            <consortium name="The Broad Institute Genomics Platform"/>
            <consortium name="The Broad Institute Genome Sequencing Center for Infectious Disease"/>
            <person name="Wu L."/>
            <person name="Ma J."/>
        </authorList>
    </citation>
    <scope>NUCLEOTIDE SEQUENCE [LARGE SCALE GENOMIC DNA]</scope>
    <source>
        <strain evidence="5">JCM 14370</strain>
    </source>
</reference>
<evidence type="ECO:0000313" key="4">
    <source>
        <dbReference type="EMBL" id="GGJ31708.1"/>
    </source>
</evidence>
<dbReference type="SUPFAM" id="SSF53850">
    <property type="entry name" value="Periplasmic binding protein-like II"/>
    <property type="match status" value="1"/>
</dbReference>
<dbReference type="Pfam" id="PF01547">
    <property type="entry name" value="SBP_bac_1"/>
    <property type="match status" value="1"/>
</dbReference>
<dbReference type="RefSeq" id="WP_189002292.1">
    <property type="nucleotide sequence ID" value="NZ_BMOD01000005.1"/>
</dbReference>
<evidence type="ECO:0000256" key="3">
    <source>
        <dbReference type="SAM" id="SignalP"/>
    </source>
</evidence>
<evidence type="ECO:0000313" key="5">
    <source>
        <dbReference type="Proteomes" id="UP000632222"/>
    </source>
</evidence>
<dbReference type="InterPro" id="IPR050490">
    <property type="entry name" value="Bact_solute-bd_prot1"/>
</dbReference>